<organism evidence="2 3">
    <name type="scientific">Candidatus Amesbacteria bacterium RIFOXYB1_FULL_44_23</name>
    <dbReference type="NCBI Taxonomy" id="1797263"/>
    <lineage>
        <taxon>Bacteria</taxon>
        <taxon>Candidatus Amesiibacteriota</taxon>
    </lineage>
</organism>
<evidence type="ECO:0000313" key="3">
    <source>
        <dbReference type="Proteomes" id="UP000176424"/>
    </source>
</evidence>
<gene>
    <name evidence="2" type="ORF">A2397_03400</name>
</gene>
<dbReference type="CDD" id="cd00158">
    <property type="entry name" value="RHOD"/>
    <property type="match status" value="1"/>
</dbReference>
<dbReference type="PANTHER" id="PTHR43031">
    <property type="entry name" value="FAD-DEPENDENT OXIDOREDUCTASE"/>
    <property type="match status" value="1"/>
</dbReference>
<dbReference type="Proteomes" id="UP000176424">
    <property type="component" value="Unassembled WGS sequence"/>
</dbReference>
<dbReference type="STRING" id="1797263.A2397_03400"/>
<dbReference type="InterPro" id="IPR001763">
    <property type="entry name" value="Rhodanese-like_dom"/>
</dbReference>
<dbReference type="SUPFAM" id="SSF52821">
    <property type="entry name" value="Rhodanese/Cell cycle control phosphatase"/>
    <property type="match status" value="1"/>
</dbReference>
<dbReference type="AlphaFoldDB" id="A0A1F4ZUG2"/>
<evidence type="ECO:0000313" key="2">
    <source>
        <dbReference type="EMBL" id="OGD09728.1"/>
    </source>
</evidence>
<dbReference type="SMART" id="SM00450">
    <property type="entry name" value="RHOD"/>
    <property type="match status" value="1"/>
</dbReference>
<dbReference type="InterPro" id="IPR050229">
    <property type="entry name" value="GlpE_sulfurtransferase"/>
</dbReference>
<sequence length="142" mass="15702">MNKLILAAFLGISSFLFGAYVTPHYLKAGQVNGALTEFGSLSPELFNQAAISGNYVVLDVRTQEEFLLGHLQNARQADYLQISQFSNYLDSLDKNSKYLLYCRTGRRSKEALKLMQSKGFSYAADLSGGISAWATGNYPIIK</sequence>
<feature type="domain" description="Rhodanese" evidence="1">
    <location>
        <begin position="51"/>
        <end position="142"/>
    </location>
</feature>
<dbReference type="PANTHER" id="PTHR43031:SF16">
    <property type="entry name" value="OXIDOREDUCTASE"/>
    <property type="match status" value="1"/>
</dbReference>
<dbReference type="EMBL" id="MEXR01000025">
    <property type="protein sequence ID" value="OGD09728.1"/>
    <property type="molecule type" value="Genomic_DNA"/>
</dbReference>
<reference evidence="2 3" key="1">
    <citation type="journal article" date="2016" name="Nat. Commun.">
        <title>Thousands of microbial genomes shed light on interconnected biogeochemical processes in an aquifer system.</title>
        <authorList>
            <person name="Anantharaman K."/>
            <person name="Brown C.T."/>
            <person name="Hug L.A."/>
            <person name="Sharon I."/>
            <person name="Castelle C.J."/>
            <person name="Probst A.J."/>
            <person name="Thomas B.C."/>
            <person name="Singh A."/>
            <person name="Wilkins M.J."/>
            <person name="Karaoz U."/>
            <person name="Brodie E.L."/>
            <person name="Williams K.H."/>
            <person name="Hubbard S.S."/>
            <person name="Banfield J.F."/>
        </authorList>
    </citation>
    <scope>NUCLEOTIDE SEQUENCE [LARGE SCALE GENOMIC DNA]</scope>
</reference>
<dbReference type="Pfam" id="PF00581">
    <property type="entry name" value="Rhodanese"/>
    <property type="match status" value="1"/>
</dbReference>
<dbReference type="PROSITE" id="PS50206">
    <property type="entry name" value="RHODANESE_3"/>
    <property type="match status" value="1"/>
</dbReference>
<name>A0A1F4ZUG2_9BACT</name>
<protein>
    <recommendedName>
        <fullName evidence="1">Rhodanese domain-containing protein</fullName>
    </recommendedName>
</protein>
<evidence type="ECO:0000259" key="1">
    <source>
        <dbReference type="PROSITE" id="PS50206"/>
    </source>
</evidence>
<comment type="caution">
    <text evidence="2">The sequence shown here is derived from an EMBL/GenBank/DDBJ whole genome shotgun (WGS) entry which is preliminary data.</text>
</comment>
<dbReference type="InterPro" id="IPR036873">
    <property type="entry name" value="Rhodanese-like_dom_sf"/>
</dbReference>
<proteinExistence type="predicted"/>
<accession>A0A1F4ZUG2</accession>
<dbReference type="Gene3D" id="3.40.250.10">
    <property type="entry name" value="Rhodanese-like domain"/>
    <property type="match status" value="1"/>
</dbReference>